<keyword evidence="4" id="KW-0479">Metal-binding</keyword>
<dbReference type="RefSeq" id="WP_106296662.1">
    <property type="nucleotide sequence ID" value="NZ_PVTI01000004.1"/>
</dbReference>
<evidence type="ECO:0000256" key="8">
    <source>
        <dbReference type="ARBA" id="ARBA00050776"/>
    </source>
</evidence>
<keyword evidence="7" id="KW-0411">Iron-sulfur</keyword>
<evidence type="ECO:0000259" key="9">
    <source>
        <dbReference type="Pfam" id="PF00266"/>
    </source>
</evidence>
<dbReference type="InterPro" id="IPR015421">
    <property type="entry name" value="PyrdxlP-dep_Trfase_major"/>
</dbReference>
<keyword evidence="5" id="KW-0663">Pyridoxal phosphate</keyword>
<organism evidence="10 11">
    <name type="scientific">Knoellia remsis</name>
    <dbReference type="NCBI Taxonomy" id="407159"/>
    <lineage>
        <taxon>Bacteria</taxon>
        <taxon>Bacillati</taxon>
        <taxon>Actinomycetota</taxon>
        <taxon>Actinomycetes</taxon>
        <taxon>Micrococcales</taxon>
        <taxon>Intrasporangiaceae</taxon>
        <taxon>Knoellia</taxon>
    </lineage>
</organism>
<gene>
    <name evidence="10" type="ORF">BCF74_104104</name>
</gene>
<protein>
    <submittedName>
        <fullName evidence="10">Cysteine desulfurase</fullName>
    </submittedName>
</protein>
<comment type="catalytic activity">
    <reaction evidence="8">
        <text>(sulfur carrier)-H + L-cysteine = (sulfur carrier)-SH + L-alanine</text>
        <dbReference type="Rhea" id="RHEA:43892"/>
        <dbReference type="Rhea" id="RHEA-COMP:14737"/>
        <dbReference type="Rhea" id="RHEA-COMP:14739"/>
        <dbReference type="ChEBI" id="CHEBI:29917"/>
        <dbReference type="ChEBI" id="CHEBI:35235"/>
        <dbReference type="ChEBI" id="CHEBI:57972"/>
        <dbReference type="ChEBI" id="CHEBI:64428"/>
        <dbReference type="EC" id="2.8.1.7"/>
    </reaction>
</comment>
<dbReference type="InterPro" id="IPR015422">
    <property type="entry name" value="PyrdxlP-dep_Trfase_small"/>
</dbReference>
<dbReference type="PANTHER" id="PTHR11601:SF34">
    <property type="entry name" value="CYSTEINE DESULFURASE"/>
    <property type="match status" value="1"/>
</dbReference>
<dbReference type="GO" id="GO:0051536">
    <property type="term" value="F:iron-sulfur cluster binding"/>
    <property type="evidence" value="ECO:0007669"/>
    <property type="project" value="UniProtKB-KW"/>
</dbReference>
<reference evidence="10 11" key="1">
    <citation type="submission" date="2018-03" db="EMBL/GenBank/DDBJ databases">
        <title>Genomic Encyclopedia of Archaeal and Bacterial Type Strains, Phase II (KMG-II): from individual species to whole genera.</title>
        <authorList>
            <person name="Goeker M."/>
        </authorList>
    </citation>
    <scope>NUCLEOTIDE SEQUENCE [LARGE SCALE GENOMIC DNA]</scope>
    <source>
        <strain evidence="10 11">ATCC BAA-1496</strain>
    </source>
</reference>
<accession>A0A2T0UXV0</accession>
<dbReference type="OrthoDB" id="9808002at2"/>
<comment type="caution">
    <text evidence="10">The sequence shown here is derived from an EMBL/GenBank/DDBJ whole genome shotgun (WGS) entry which is preliminary data.</text>
</comment>
<keyword evidence="6" id="KW-0408">Iron</keyword>
<dbReference type="EMBL" id="PVTI01000004">
    <property type="protein sequence ID" value="PRY62668.1"/>
    <property type="molecule type" value="Genomic_DNA"/>
</dbReference>
<evidence type="ECO:0000256" key="3">
    <source>
        <dbReference type="ARBA" id="ARBA00022679"/>
    </source>
</evidence>
<sequence length="377" mass="39711">MLDATRSPLHPIARDTLLAALDEGWADPRRLHREGRRARLLLDRARESVAASIGARPDELSFHPSAEHALLAGVRGLAHARRRTGSRVVTSAVDRQVLLDEAYAVDPGSAPLPVDRDGRVNPASVAASLAEETPAVLVALQQANGEVGTSQPVADVHSVCRSAAVPLLVDATASLGRVDPPRAYDALVGDAATVAGPPVGVLTVRTGTRFDLPGPRWEPEHGREPADPWVPLALAAAEAWQQAEAARAAEAESARELVDRIRAAARAVPDVEVVGDPVDRLPHVVTFSALYVDGESIVDALDREHGLAVASGSACTSSRLEPSHVLAAMGALTHGNVRVTLPLAAVAPHREVEVDRLCRALPGVIADLRSRLGVDDL</sequence>
<dbReference type="PIRSF" id="PIRSF005572">
    <property type="entry name" value="NifS"/>
    <property type="match status" value="1"/>
</dbReference>
<dbReference type="Gene3D" id="3.40.640.10">
    <property type="entry name" value="Type I PLP-dependent aspartate aminotransferase-like (Major domain)"/>
    <property type="match status" value="1"/>
</dbReference>
<dbReference type="PANTHER" id="PTHR11601">
    <property type="entry name" value="CYSTEINE DESULFURYLASE FAMILY MEMBER"/>
    <property type="match status" value="1"/>
</dbReference>
<evidence type="ECO:0000256" key="7">
    <source>
        <dbReference type="ARBA" id="ARBA00023014"/>
    </source>
</evidence>
<evidence type="ECO:0000256" key="6">
    <source>
        <dbReference type="ARBA" id="ARBA00023004"/>
    </source>
</evidence>
<evidence type="ECO:0000313" key="11">
    <source>
        <dbReference type="Proteomes" id="UP000237822"/>
    </source>
</evidence>
<keyword evidence="3" id="KW-0808">Transferase</keyword>
<keyword evidence="11" id="KW-1185">Reference proteome</keyword>
<evidence type="ECO:0000256" key="4">
    <source>
        <dbReference type="ARBA" id="ARBA00022723"/>
    </source>
</evidence>
<feature type="domain" description="Aminotransferase class V" evidence="9">
    <location>
        <begin position="234"/>
        <end position="341"/>
    </location>
</feature>
<dbReference type="Pfam" id="PF00266">
    <property type="entry name" value="Aminotran_5"/>
    <property type="match status" value="2"/>
</dbReference>
<dbReference type="InterPro" id="IPR015424">
    <property type="entry name" value="PyrdxlP-dep_Trfase"/>
</dbReference>
<dbReference type="GO" id="GO:0031071">
    <property type="term" value="F:cysteine desulfurase activity"/>
    <property type="evidence" value="ECO:0007669"/>
    <property type="project" value="UniProtKB-EC"/>
</dbReference>
<dbReference type="InterPro" id="IPR016454">
    <property type="entry name" value="Cysteine_dSase"/>
</dbReference>
<evidence type="ECO:0000256" key="2">
    <source>
        <dbReference type="ARBA" id="ARBA00006490"/>
    </source>
</evidence>
<dbReference type="GO" id="GO:0046872">
    <property type="term" value="F:metal ion binding"/>
    <property type="evidence" value="ECO:0007669"/>
    <property type="project" value="UniProtKB-KW"/>
</dbReference>
<comment type="cofactor">
    <cofactor evidence="1">
        <name>pyridoxal 5'-phosphate</name>
        <dbReference type="ChEBI" id="CHEBI:597326"/>
    </cofactor>
</comment>
<dbReference type="Gene3D" id="3.90.1150.10">
    <property type="entry name" value="Aspartate Aminotransferase, domain 1"/>
    <property type="match status" value="1"/>
</dbReference>
<dbReference type="AlphaFoldDB" id="A0A2T0UXV0"/>
<dbReference type="InterPro" id="IPR000192">
    <property type="entry name" value="Aminotrans_V_dom"/>
</dbReference>
<evidence type="ECO:0000256" key="5">
    <source>
        <dbReference type="ARBA" id="ARBA00022898"/>
    </source>
</evidence>
<proteinExistence type="inferred from homology"/>
<name>A0A2T0UXV0_9MICO</name>
<feature type="domain" description="Aminotransferase class V" evidence="9">
    <location>
        <begin position="29"/>
        <end position="176"/>
    </location>
</feature>
<evidence type="ECO:0000313" key="10">
    <source>
        <dbReference type="EMBL" id="PRY62668.1"/>
    </source>
</evidence>
<comment type="similarity">
    <text evidence="2">Belongs to the class-V pyridoxal-phosphate-dependent aminotransferase family. NifS/IscS subfamily.</text>
</comment>
<dbReference type="SUPFAM" id="SSF53383">
    <property type="entry name" value="PLP-dependent transferases"/>
    <property type="match status" value="1"/>
</dbReference>
<dbReference type="Proteomes" id="UP000237822">
    <property type="component" value="Unassembled WGS sequence"/>
</dbReference>
<evidence type="ECO:0000256" key="1">
    <source>
        <dbReference type="ARBA" id="ARBA00001933"/>
    </source>
</evidence>